<dbReference type="InterPro" id="IPR053134">
    <property type="entry name" value="RNA-dir_DNA_polymerase"/>
</dbReference>
<keyword evidence="7" id="KW-0255">Endonuclease</keyword>
<evidence type="ECO:0000256" key="3">
    <source>
        <dbReference type="ARBA" id="ARBA00022670"/>
    </source>
</evidence>
<sequence>MSQTLFRKYMGEMELTSVTEVPWLTLRAANGLQIPYIGYALVNCVVGGVHISEKGIIIVEDKCLGSERGILGMNIIKPVWSVLTQGNHPGLAAFKTTLPSAEGKVWTRAFTECQRIVTSGPRPTVDGVAKLPRQAPVVILHTPRWSCGRSNEEWRVGRTLATLREGRVPCRICNPHPYPVEIPQRQPLAQVTEVGIGDIQGEQELVLNSVGPDIVEVAVRRVVDKSEEEGNLHPVMSLRGDGLTEEQQQKMTDLLHRWGKVFSQHDEDFGRTSVVTHQIPTGTAPPSRERYRPVPPSLYTELRSLLKNMLDSGVVRESSSPWAAPIVLVRKKDGSWRFCVDYRRLNALTHKDAYPLPRIEESLTGLRAAKWYSTLDLASGYWQVEVDPADREKTAFTTPFGLYEFERMPFGLCNAPATFQRLMQSHIRHLEEVFQKLDANGLKLQPRKCCLFQKSVTYLGHVISEEGVATDPAKTAALMFNLGDLPAASSSCFISPPAPLFLAAAGSSFRSPLAANQAQLLLLSSARPTSTPSPPLTYSSSLSSPRTTTGRRTGGKDLTYSHLHSNSLVSTEVFARV</sequence>
<accession>A0AAW0P330</accession>
<dbReference type="AlphaFoldDB" id="A0AAW0P330"/>
<dbReference type="InterPro" id="IPR043502">
    <property type="entry name" value="DNA/RNA_pol_sf"/>
</dbReference>
<dbReference type="CDD" id="cd01647">
    <property type="entry name" value="RT_LTR"/>
    <property type="match status" value="1"/>
</dbReference>
<dbReference type="GO" id="GO:0008233">
    <property type="term" value="F:peptidase activity"/>
    <property type="evidence" value="ECO:0007669"/>
    <property type="project" value="UniProtKB-KW"/>
</dbReference>
<keyword evidence="9" id="KW-0695">RNA-directed DNA polymerase</keyword>
<dbReference type="Gene3D" id="3.10.10.10">
    <property type="entry name" value="HIV Type 1 Reverse Transcriptase, subunit A, domain 1"/>
    <property type="match status" value="1"/>
</dbReference>
<dbReference type="Pfam" id="PF00078">
    <property type="entry name" value="RVT_1"/>
    <property type="match status" value="1"/>
</dbReference>
<keyword evidence="13" id="KW-1185">Reference proteome</keyword>
<feature type="domain" description="Reverse transcriptase" evidence="11">
    <location>
        <begin position="329"/>
        <end position="425"/>
    </location>
</feature>
<dbReference type="InterPro" id="IPR000477">
    <property type="entry name" value="RT_dom"/>
</dbReference>
<dbReference type="SUPFAM" id="SSF56672">
    <property type="entry name" value="DNA/RNA polymerases"/>
    <property type="match status" value="1"/>
</dbReference>
<dbReference type="GO" id="GO:0006508">
    <property type="term" value="P:proteolysis"/>
    <property type="evidence" value="ECO:0007669"/>
    <property type="project" value="UniProtKB-KW"/>
</dbReference>
<dbReference type="InterPro" id="IPR043128">
    <property type="entry name" value="Rev_trsase/Diguanyl_cyclase"/>
</dbReference>
<organism evidence="12 13">
    <name type="scientific">Mugilogobius chulae</name>
    <name type="common">yellowstripe goby</name>
    <dbReference type="NCBI Taxonomy" id="88201"/>
    <lineage>
        <taxon>Eukaryota</taxon>
        <taxon>Metazoa</taxon>
        <taxon>Chordata</taxon>
        <taxon>Craniata</taxon>
        <taxon>Vertebrata</taxon>
        <taxon>Euteleostomi</taxon>
        <taxon>Actinopterygii</taxon>
        <taxon>Neopterygii</taxon>
        <taxon>Teleostei</taxon>
        <taxon>Neoteleostei</taxon>
        <taxon>Acanthomorphata</taxon>
        <taxon>Gobiaria</taxon>
        <taxon>Gobiiformes</taxon>
        <taxon>Gobioidei</taxon>
        <taxon>Gobiidae</taxon>
        <taxon>Gobionellinae</taxon>
        <taxon>Mugilogobius</taxon>
    </lineage>
</organism>
<evidence type="ECO:0000256" key="6">
    <source>
        <dbReference type="ARBA" id="ARBA00022722"/>
    </source>
</evidence>
<dbReference type="PANTHER" id="PTHR24559:SF435">
    <property type="entry name" value="RIBONUCLEASE H"/>
    <property type="match status" value="1"/>
</dbReference>
<evidence type="ECO:0000256" key="7">
    <source>
        <dbReference type="ARBA" id="ARBA00022759"/>
    </source>
</evidence>
<evidence type="ECO:0000259" key="11">
    <source>
        <dbReference type="Pfam" id="PF00078"/>
    </source>
</evidence>
<dbReference type="EC" id="3.1.26.4" evidence="2"/>
<comment type="similarity">
    <text evidence="1">Belongs to the beta type-B retroviral polymerase family. HERV class-II K(HML-2) pol subfamily.</text>
</comment>
<reference evidence="13" key="1">
    <citation type="submission" date="2024-04" db="EMBL/GenBank/DDBJ databases">
        <title>Salinicola lusitanus LLJ914,a marine bacterium isolated from the Okinawa Trough.</title>
        <authorList>
            <person name="Li J."/>
        </authorList>
    </citation>
    <scope>NUCLEOTIDE SEQUENCE [LARGE SCALE GENOMIC DNA]</scope>
</reference>
<evidence type="ECO:0000313" key="12">
    <source>
        <dbReference type="EMBL" id="KAK7913015.1"/>
    </source>
</evidence>
<name>A0AAW0P330_9GOBI</name>
<evidence type="ECO:0000256" key="2">
    <source>
        <dbReference type="ARBA" id="ARBA00012180"/>
    </source>
</evidence>
<proteinExistence type="inferred from homology"/>
<feature type="compositionally biased region" description="Low complexity" evidence="10">
    <location>
        <begin position="526"/>
        <end position="551"/>
    </location>
</feature>
<protein>
    <recommendedName>
        <fullName evidence="2">ribonuclease H</fullName>
        <ecNumber evidence="2">3.1.26.4</ecNumber>
    </recommendedName>
</protein>
<keyword evidence="3" id="KW-0645">Protease</keyword>
<feature type="region of interest" description="Disordered" evidence="10">
    <location>
        <begin position="526"/>
        <end position="559"/>
    </location>
</feature>
<dbReference type="GO" id="GO:0003964">
    <property type="term" value="F:RNA-directed DNA polymerase activity"/>
    <property type="evidence" value="ECO:0007669"/>
    <property type="project" value="UniProtKB-KW"/>
</dbReference>
<evidence type="ECO:0000256" key="9">
    <source>
        <dbReference type="ARBA" id="ARBA00022918"/>
    </source>
</evidence>
<dbReference type="FunFam" id="3.10.10.10:FF:000007">
    <property type="entry name" value="Retrovirus-related Pol polyprotein from transposon 17.6-like Protein"/>
    <property type="match status" value="1"/>
</dbReference>
<evidence type="ECO:0000256" key="10">
    <source>
        <dbReference type="SAM" id="MobiDB-lite"/>
    </source>
</evidence>
<gene>
    <name evidence="12" type="ORF">WMY93_013226</name>
</gene>
<keyword evidence="4" id="KW-0808">Transferase</keyword>
<dbReference type="Proteomes" id="UP001460270">
    <property type="component" value="Unassembled WGS sequence"/>
</dbReference>
<evidence type="ECO:0000313" key="13">
    <source>
        <dbReference type="Proteomes" id="UP001460270"/>
    </source>
</evidence>
<dbReference type="PANTHER" id="PTHR24559">
    <property type="entry name" value="TRANSPOSON TY3-I GAG-POL POLYPROTEIN"/>
    <property type="match status" value="1"/>
</dbReference>
<dbReference type="EMBL" id="JBBPFD010000009">
    <property type="protein sequence ID" value="KAK7913015.1"/>
    <property type="molecule type" value="Genomic_DNA"/>
</dbReference>
<dbReference type="Gene3D" id="3.30.70.270">
    <property type="match status" value="1"/>
</dbReference>
<dbReference type="GO" id="GO:0004523">
    <property type="term" value="F:RNA-DNA hybrid ribonuclease activity"/>
    <property type="evidence" value="ECO:0007669"/>
    <property type="project" value="UniProtKB-EC"/>
</dbReference>
<comment type="caution">
    <text evidence="12">The sequence shown here is derived from an EMBL/GenBank/DDBJ whole genome shotgun (WGS) entry which is preliminary data.</text>
</comment>
<evidence type="ECO:0000256" key="5">
    <source>
        <dbReference type="ARBA" id="ARBA00022695"/>
    </source>
</evidence>
<evidence type="ECO:0000256" key="8">
    <source>
        <dbReference type="ARBA" id="ARBA00022801"/>
    </source>
</evidence>
<evidence type="ECO:0000256" key="4">
    <source>
        <dbReference type="ARBA" id="ARBA00022679"/>
    </source>
</evidence>
<evidence type="ECO:0000256" key="1">
    <source>
        <dbReference type="ARBA" id="ARBA00010879"/>
    </source>
</evidence>
<keyword evidence="6" id="KW-0540">Nuclease</keyword>
<keyword evidence="8" id="KW-0378">Hydrolase</keyword>
<keyword evidence="5" id="KW-0548">Nucleotidyltransferase</keyword>